<dbReference type="InterPro" id="IPR021727">
    <property type="entry name" value="DUF3299"/>
</dbReference>
<dbReference type="AlphaFoldDB" id="A0A0P6Z4X5"/>
<reference evidence="4" key="1">
    <citation type="submission" date="2016-07" db="EMBL/GenBank/DDBJ databases">
        <title>Nontailed viruses are major unrecognized killers of bacteria in the ocean.</title>
        <authorList>
            <person name="Kauffman K."/>
            <person name="Hussain F."/>
            <person name="Yang J."/>
            <person name="Arevalo P."/>
            <person name="Brown J."/>
            <person name="Cutler M."/>
            <person name="Kelly L."/>
            <person name="Polz M.F."/>
        </authorList>
    </citation>
    <scope>NUCLEOTIDE SEQUENCE [LARGE SCALE GENOMIC DNA]</scope>
    <source>
        <strain evidence="4">10N.261.55.E11</strain>
    </source>
</reference>
<dbReference type="RefSeq" id="WP_054542561.1">
    <property type="nucleotide sequence ID" value="NZ_CAWMQV010000082.1"/>
</dbReference>
<reference evidence="3" key="3">
    <citation type="journal article" date="2018" name="Nature">
        <title>A major lineage of non-tailed dsDNA viruses as unrecognized killers of marine bacteria.</title>
        <authorList>
            <person name="Kauffman K.M."/>
            <person name="Hussain F.A."/>
            <person name="Yang J."/>
            <person name="Arevalo P."/>
            <person name="Brown J.M."/>
            <person name="Chang W.K."/>
            <person name="VanInsberghe D."/>
            <person name="Elsherbini J."/>
            <person name="Sharma R.S."/>
            <person name="Cutler M.B."/>
            <person name="Kelly L."/>
            <person name="Polz M.F."/>
        </authorList>
    </citation>
    <scope>NUCLEOTIDE SEQUENCE</scope>
    <source>
        <strain evidence="3">10N.261.55.E11</strain>
    </source>
</reference>
<dbReference type="Pfam" id="PF11736">
    <property type="entry name" value="DUF3299"/>
    <property type="match status" value="1"/>
</dbReference>
<dbReference type="Proteomes" id="UP001159663">
    <property type="component" value="Unassembled WGS sequence"/>
</dbReference>
<dbReference type="EMBL" id="JAKMYX010000017">
    <property type="protein sequence ID" value="MDH5920754.1"/>
    <property type="molecule type" value="Genomic_DNA"/>
</dbReference>
<evidence type="ECO:0000313" key="2">
    <source>
        <dbReference type="EMBL" id="MDH5920754.1"/>
    </source>
</evidence>
<evidence type="ECO:0000313" key="3">
    <source>
        <dbReference type="EMBL" id="PMJ68471.1"/>
    </source>
</evidence>
<dbReference type="Gene3D" id="2.40.50.870">
    <property type="entry name" value="Protein of unknown function (DUF3299)"/>
    <property type="match status" value="1"/>
</dbReference>
<sequence>MVDLKSICSFLMFCCLSFSSLASEIKVTYWDELVPNMELMEDPFQKLDRNQMFDMATIARFKEAQSKDGFVASDEATQEIVEVTERLRKQNVDVEALFVAREQIMKQREALGSKPNTEVVGSKHRIPGYITPIEMDGTKVTKFFLVPSAGACIHTPPPPANQLVLIDYPQGIELVSLMTPVWVEGQLTGHQSKENVNYSDGAANVQSVYAMKADGIEQYQP</sequence>
<dbReference type="EMBL" id="MCWU01000013">
    <property type="protein sequence ID" value="PMJ68471.1"/>
    <property type="molecule type" value="Genomic_DNA"/>
</dbReference>
<protein>
    <submittedName>
        <fullName evidence="2">DUF3299 domain-containing protein</fullName>
    </submittedName>
</protein>
<reference evidence="2" key="4">
    <citation type="submission" date="2022-01" db="EMBL/GenBank/DDBJ databases">
        <title>Vibrio aestuarianus Clade A and Clade B isolates are associated with Pacific oyster (Crassostrea gigas) disease outbreaks across Ireland.</title>
        <authorList>
            <person name="Coyle N."/>
            <person name="O'Toole C."/>
            <person name="Thomas J.C.L."/>
            <person name="Ryder D."/>
            <person name="Cheslett D."/>
            <person name="Feist S."/>
            <person name="Bean T."/>
            <person name="Joseph A."/>
            <person name="Waina A."/>
            <person name="Feil E."/>
            <person name="Verner-Jeffreys D.W."/>
        </authorList>
    </citation>
    <scope>NUCLEOTIDE SEQUENCE</scope>
    <source>
        <strain evidence="2">S/17/14 A</strain>
    </source>
</reference>
<evidence type="ECO:0000313" key="5">
    <source>
        <dbReference type="Proteomes" id="UP001159663"/>
    </source>
</evidence>
<dbReference type="Proteomes" id="UP000235330">
    <property type="component" value="Unassembled WGS sequence"/>
</dbReference>
<proteinExistence type="predicted"/>
<name>A0A0P6Z4X5_VIBSP</name>
<organism evidence="2 5">
    <name type="scientific">Vibrio splendidus</name>
    <dbReference type="NCBI Taxonomy" id="29497"/>
    <lineage>
        <taxon>Bacteria</taxon>
        <taxon>Pseudomonadati</taxon>
        <taxon>Pseudomonadota</taxon>
        <taxon>Gammaproteobacteria</taxon>
        <taxon>Vibrionales</taxon>
        <taxon>Vibrionaceae</taxon>
        <taxon>Vibrio</taxon>
    </lineage>
</organism>
<accession>A0A0P6Z4X5</accession>
<keyword evidence="1" id="KW-0732">Signal</keyword>
<gene>
    <name evidence="3" type="ORF">BCU17_01430</name>
    <name evidence="2" type="ORF">L8R85_06905</name>
</gene>
<evidence type="ECO:0000256" key="1">
    <source>
        <dbReference type="SAM" id="SignalP"/>
    </source>
</evidence>
<reference evidence="3" key="2">
    <citation type="submission" date="2016-07" db="EMBL/GenBank/DDBJ databases">
        <authorList>
            <person name="Wan K."/>
            <person name="Booth B."/>
            <person name="Spirohn K."/>
            <person name="Hao T."/>
            <person name="Hu Y."/>
            <person name="Calderwood M."/>
            <person name="Hill D."/>
            <person name="Mohr S."/>
            <person name="Vidal M."/>
            <person name="Celniker S."/>
            <person name="Perrimon N."/>
        </authorList>
    </citation>
    <scope>NUCLEOTIDE SEQUENCE</scope>
    <source>
        <strain evidence="3">10N.261.55.E11</strain>
    </source>
</reference>
<feature type="signal peptide" evidence="1">
    <location>
        <begin position="1"/>
        <end position="22"/>
    </location>
</feature>
<evidence type="ECO:0000313" key="4">
    <source>
        <dbReference type="Proteomes" id="UP000235330"/>
    </source>
</evidence>
<comment type="caution">
    <text evidence="2">The sequence shown here is derived from an EMBL/GenBank/DDBJ whole genome shotgun (WGS) entry which is preliminary data.</text>
</comment>
<feature type="chain" id="PRO_5015043668" evidence="1">
    <location>
        <begin position="23"/>
        <end position="221"/>
    </location>
</feature>